<dbReference type="GO" id="GO:0005737">
    <property type="term" value="C:cytoplasm"/>
    <property type="evidence" value="ECO:0007669"/>
    <property type="project" value="TreeGrafter"/>
</dbReference>
<comment type="caution">
    <text evidence="3">The sequence shown here is derived from an EMBL/GenBank/DDBJ whole genome shotgun (WGS) entry which is preliminary data.</text>
</comment>
<dbReference type="Pfam" id="PF01266">
    <property type="entry name" value="DAO"/>
    <property type="match status" value="1"/>
</dbReference>
<dbReference type="PANTHER" id="PTHR13847:SF287">
    <property type="entry name" value="FAD-DEPENDENT OXIDOREDUCTASE DOMAIN-CONTAINING PROTEIN 1"/>
    <property type="match status" value="1"/>
</dbReference>
<dbReference type="Gene3D" id="3.50.50.60">
    <property type="entry name" value="FAD/NAD(P)-binding domain"/>
    <property type="match status" value="1"/>
</dbReference>
<reference evidence="3" key="1">
    <citation type="submission" date="2020-12" db="EMBL/GenBank/DDBJ databases">
        <title>Methylobrevis albus sp. nov., isolated from fresh water lack sediment.</title>
        <authorList>
            <person name="Zou Q."/>
        </authorList>
    </citation>
    <scope>NUCLEOTIDE SEQUENCE</scope>
    <source>
        <strain evidence="3">L22</strain>
    </source>
</reference>
<sequence>MTESFDIVIVGGGIAGAALAHFLGGRRDVLLIEREAQHGYHSTGRSAAEFTRRFHAPLVGRLAEVSWDFLTRPPEGFAEVELLKPRGNLLIADAEKADHLAAVFARERAAGGSPIEWLTPAEAIARAPILREDYVAAAFYDPDCYDVEVENLLQGFVRSARRTGTRIELGATLTAARRDGDGFVLETTRGAFRAGIVVNAAGGWADPVAALFGAASPGLTPYRRTAITVDLPAGIDANSLPEINEIDEVYYFKPDAGRLMVSPADATPTEPCDAQPEELDIAYAAWYLEQATTVPVRAIAHKWAGLRTFAPDRAPLVGFAPDQPGFFWLAGLGGYGIQSSPAIGRYAAALLLDGAPPADMVARGVDPAALDPARFRS</sequence>
<dbReference type="InterPro" id="IPR006076">
    <property type="entry name" value="FAD-dep_OxRdtase"/>
</dbReference>
<evidence type="ECO:0000259" key="2">
    <source>
        <dbReference type="Pfam" id="PF01266"/>
    </source>
</evidence>
<accession>A0A931MWR8</accession>
<evidence type="ECO:0000313" key="4">
    <source>
        <dbReference type="Proteomes" id="UP000631694"/>
    </source>
</evidence>
<dbReference type="Gene3D" id="3.30.9.10">
    <property type="entry name" value="D-Amino Acid Oxidase, subunit A, domain 2"/>
    <property type="match status" value="1"/>
</dbReference>
<name>A0A931MWR8_9HYPH</name>
<organism evidence="3 4">
    <name type="scientific">Methylobrevis albus</name>
    <dbReference type="NCBI Taxonomy" id="2793297"/>
    <lineage>
        <taxon>Bacteria</taxon>
        <taxon>Pseudomonadati</taxon>
        <taxon>Pseudomonadota</taxon>
        <taxon>Alphaproteobacteria</taxon>
        <taxon>Hyphomicrobiales</taxon>
        <taxon>Pleomorphomonadaceae</taxon>
        <taxon>Methylobrevis</taxon>
    </lineage>
</organism>
<keyword evidence="4" id="KW-1185">Reference proteome</keyword>
<dbReference type="Proteomes" id="UP000631694">
    <property type="component" value="Unassembled WGS sequence"/>
</dbReference>
<keyword evidence="1" id="KW-0560">Oxidoreductase</keyword>
<evidence type="ECO:0000256" key="1">
    <source>
        <dbReference type="ARBA" id="ARBA00023002"/>
    </source>
</evidence>
<evidence type="ECO:0000313" key="3">
    <source>
        <dbReference type="EMBL" id="MBH0237683.1"/>
    </source>
</evidence>
<dbReference type="RefSeq" id="WP_197310768.1">
    <property type="nucleotide sequence ID" value="NZ_JADZLT010000049.1"/>
</dbReference>
<gene>
    <name evidence="3" type="ORF">I5731_07620</name>
</gene>
<feature type="domain" description="FAD dependent oxidoreductase" evidence="2">
    <location>
        <begin position="6"/>
        <end position="350"/>
    </location>
</feature>
<proteinExistence type="predicted"/>
<dbReference type="SUPFAM" id="SSF51905">
    <property type="entry name" value="FAD/NAD(P)-binding domain"/>
    <property type="match status" value="1"/>
</dbReference>
<dbReference type="InterPro" id="IPR036188">
    <property type="entry name" value="FAD/NAD-bd_sf"/>
</dbReference>
<dbReference type="GO" id="GO:0016491">
    <property type="term" value="F:oxidoreductase activity"/>
    <property type="evidence" value="ECO:0007669"/>
    <property type="project" value="UniProtKB-KW"/>
</dbReference>
<protein>
    <submittedName>
        <fullName evidence="3">FAD-binding oxidoreductase</fullName>
    </submittedName>
</protein>
<dbReference type="AlphaFoldDB" id="A0A931MWR8"/>
<dbReference type="PANTHER" id="PTHR13847">
    <property type="entry name" value="SARCOSINE DEHYDROGENASE-RELATED"/>
    <property type="match status" value="1"/>
</dbReference>
<dbReference type="EMBL" id="JADZLT010000049">
    <property type="protein sequence ID" value="MBH0237683.1"/>
    <property type="molecule type" value="Genomic_DNA"/>
</dbReference>